<dbReference type="AlphaFoldDB" id="A0A158RF69"/>
<name>A0A158RF69_HYDTA</name>
<comment type="similarity">
    <text evidence="1">Belongs to the FAM154 family.</text>
</comment>
<dbReference type="GO" id="GO:0008017">
    <property type="term" value="F:microtubule binding"/>
    <property type="evidence" value="ECO:0007669"/>
    <property type="project" value="InterPro"/>
</dbReference>
<gene>
    <name evidence="3" type="ORF">TTAC_LOCUS9060</name>
</gene>
<evidence type="ECO:0000313" key="4">
    <source>
        <dbReference type="Proteomes" id="UP000274429"/>
    </source>
</evidence>
<accession>A0A158RF69</accession>
<dbReference type="Pfam" id="PF05217">
    <property type="entry name" value="SAXO1-2"/>
    <property type="match status" value="1"/>
</dbReference>
<dbReference type="STRING" id="6205.A0A158RF69"/>
<dbReference type="InterPro" id="IPR033336">
    <property type="entry name" value="SAXO1/2"/>
</dbReference>
<dbReference type="OrthoDB" id="365640at2759"/>
<reference evidence="5" key="1">
    <citation type="submission" date="2016-04" db="UniProtKB">
        <authorList>
            <consortium name="WormBaseParasite"/>
        </authorList>
    </citation>
    <scope>IDENTIFICATION</scope>
</reference>
<dbReference type="GO" id="GO:0005814">
    <property type="term" value="C:centriole"/>
    <property type="evidence" value="ECO:0007669"/>
    <property type="project" value="TreeGrafter"/>
</dbReference>
<dbReference type="GO" id="GO:0036064">
    <property type="term" value="C:ciliary basal body"/>
    <property type="evidence" value="ECO:0007669"/>
    <property type="project" value="TreeGrafter"/>
</dbReference>
<evidence type="ECO:0000256" key="1">
    <source>
        <dbReference type="ARBA" id="ARBA00008738"/>
    </source>
</evidence>
<dbReference type="Proteomes" id="UP000274429">
    <property type="component" value="Unassembled WGS sequence"/>
</dbReference>
<evidence type="ECO:0000313" key="3">
    <source>
        <dbReference type="EMBL" id="VDM33771.1"/>
    </source>
</evidence>
<dbReference type="EMBL" id="UYWX01020668">
    <property type="protein sequence ID" value="VDM33771.1"/>
    <property type="molecule type" value="Genomic_DNA"/>
</dbReference>
<proteinExistence type="inferred from homology"/>
<dbReference type="PANTHER" id="PTHR31516:SF17">
    <property type="entry name" value="STABILIZER OF AXONEMAL MICROTUBULES 2"/>
    <property type="match status" value="1"/>
</dbReference>
<evidence type="ECO:0000313" key="5">
    <source>
        <dbReference type="WBParaSite" id="TTAC_0000907501-mRNA-1"/>
    </source>
</evidence>
<reference evidence="3 4" key="2">
    <citation type="submission" date="2018-11" db="EMBL/GenBank/DDBJ databases">
        <authorList>
            <consortium name="Pathogen Informatics"/>
        </authorList>
    </citation>
    <scope>NUCLEOTIDE SEQUENCE [LARGE SCALE GENOMIC DNA]</scope>
</reference>
<evidence type="ECO:0000256" key="2">
    <source>
        <dbReference type="SAM" id="MobiDB-lite"/>
    </source>
</evidence>
<keyword evidence="4" id="KW-1185">Reference proteome</keyword>
<sequence length="420" mass="48074">MSEYSANYRPHCFDLRKAFVPEAGLLCPDEPLSDQTTHRIDYKPQPLSPLWRHEKEGYKPPLAPLDNTTNYRLDYTPKQACPVELCPPPSVCSCPGKFDGSPTYRSDYRPWDLPPLEHRKDKSYKPPDTPFEGLPTYRTDYVPKCEARRANFKPKSELVVPNSPLDTVTNYRLDYVPHPLQLRPPKERELPIKSKVPFNGLTTVQSDYTPKKSCLQQSFKPLDNLPDTKDPMSHSTTHRVDYTPHPLCLPYKHPRKEYKKPEGSMEKGTTYRTDYPVLPLCKSEPIMMLECLKCPQPFDGTTVYGTEFKHWNVQKQVIKPVHLYCPPAVPMETLSTTQVDFGPKLACKVELLKPATEPLRSGPFDGQTNYRIEYTPKSVECHCPAAYLSKNKVSPDGYSFEATDPCGHEHYKLLKNQIKA</sequence>
<dbReference type="WBParaSite" id="TTAC_0000907501-mRNA-1">
    <property type="protein sequence ID" value="TTAC_0000907501-mRNA-1"/>
    <property type="gene ID" value="TTAC_0000907501"/>
</dbReference>
<feature type="compositionally biased region" description="Basic and acidic residues" evidence="2">
    <location>
        <begin position="226"/>
        <end position="242"/>
    </location>
</feature>
<feature type="region of interest" description="Disordered" evidence="2">
    <location>
        <begin position="219"/>
        <end position="268"/>
    </location>
</feature>
<protein>
    <submittedName>
        <fullName evidence="5">Stabilizer of axonemal microtubules 2</fullName>
    </submittedName>
</protein>
<organism evidence="5">
    <name type="scientific">Hydatigena taeniaeformis</name>
    <name type="common">Feline tapeworm</name>
    <name type="synonym">Taenia taeniaeformis</name>
    <dbReference type="NCBI Taxonomy" id="6205"/>
    <lineage>
        <taxon>Eukaryota</taxon>
        <taxon>Metazoa</taxon>
        <taxon>Spiralia</taxon>
        <taxon>Lophotrochozoa</taxon>
        <taxon>Platyhelminthes</taxon>
        <taxon>Cestoda</taxon>
        <taxon>Eucestoda</taxon>
        <taxon>Cyclophyllidea</taxon>
        <taxon>Taeniidae</taxon>
        <taxon>Hydatigera</taxon>
    </lineage>
</organism>
<feature type="region of interest" description="Disordered" evidence="2">
    <location>
        <begin position="117"/>
        <end position="136"/>
    </location>
</feature>
<dbReference type="GO" id="GO:0036126">
    <property type="term" value="C:sperm flagellum"/>
    <property type="evidence" value="ECO:0007669"/>
    <property type="project" value="TreeGrafter"/>
</dbReference>
<dbReference type="PANTHER" id="PTHR31516">
    <property type="entry name" value="STABILIZER OF AXONEMAL MICROTUBULES 2"/>
    <property type="match status" value="1"/>
</dbReference>
<dbReference type="GO" id="GO:0005879">
    <property type="term" value="C:axonemal microtubule"/>
    <property type="evidence" value="ECO:0007669"/>
    <property type="project" value="TreeGrafter"/>
</dbReference>